<dbReference type="CDD" id="cd09274">
    <property type="entry name" value="RNase_HI_RT_Ty3"/>
    <property type="match status" value="1"/>
</dbReference>
<dbReference type="Pfam" id="PF17921">
    <property type="entry name" value="Integrase_H2C2"/>
    <property type="match status" value="1"/>
</dbReference>
<name>A0A811S7I1_9POAL</name>
<protein>
    <recommendedName>
        <fullName evidence="6">Reverse transcriptase/retrotransposon-derived protein RNase H-like domain-containing protein</fullName>
    </recommendedName>
</protein>
<dbReference type="PANTHER" id="PTHR37984:SF5">
    <property type="entry name" value="PROTEIN NYNRIN-LIKE"/>
    <property type="match status" value="1"/>
</dbReference>
<evidence type="ECO:0000259" key="2">
    <source>
        <dbReference type="Pfam" id="PF17919"/>
    </source>
</evidence>
<sequence>MSKCSFAQQSLEYLGHIINEKGVSTDPKKTEAIGNWPVPVDAKQLRSFLGLSGYYRKFIKGYGTISRPLTDLLKKNSLFHWTPQHQLCLDTLKHALVSGPVLALPDFIKGFHIETDASANGIGAVLSQNHHPIAYISKSLGPKAPAMSTYEKECVALILAVTKWKSYLQHREFTIATDHHSLVHLGDQKLLEGMQHKAFIKLLGLQYKIIHKKGWKIKLPTPYLDNLTHLRCWLHPQSHQGLEIIVEGYDQDAHSKQLLAKLALTGSNEKGFSLQDGVIRYKNRIWLGNHKEAQQAILLALHSSGLGGHSGITATYQKVKSLFAWPHMK</sequence>
<keyword evidence="5" id="KW-1185">Reference proteome</keyword>
<dbReference type="InterPro" id="IPR041577">
    <property type="entry name" value="RT_RNaseH_2"/>
</dbReference>
<reference evidence="4" key="1">
    <citation type="submission" date="2020-10" db="EMBL/GenBank/DDBJ databases">
        <authorList>
            <person name="Han B."/>
            <person name="Lu T."/>
            <person name="Zhao Q."/>
            <person name="Huang X."/>
            <person name="Zhao Y."/>
        </authorList>
    </citation>
    <scope>NUCLEOTIDE SEQUENCE</scope>
</reference>
<evidence type="ECO:0000259" key="3">
    <source>
        <dbReference type="Pfam" id="PF17921"/>
    </source>
</evidence>
<evidence type="ECO:0000313" key="4">
    <source>
        <dbReference type="EMBL" id="CAD6336526.1"/>
    </source>
</evidence>
<dbReference type="InterPro" id="IPR043502">
    <property type="entry name" value="DNA/RNA_pol_sf"/>
</dbReference>
<dbReference type="EMBL" id="CAJGYO010000018">
    <property type="protein sequence ID" value="CAD6336526.1"/>
    <property type="molecule type" value="Genomic_DNA"/>
</dbReference>
<gene>
    <name evidence="4" type="ORF">NCGR_LOCUS60624</name>
</gene>
<accession>A0A811S7I1</accession>
<dbReference type="InterPro" id="IPR050951">
    <property type="entry name" value="Retrovirus_Pol_polyprotein"/>
</dbReference>
<feature type="domain" description="Integrase zinc-binding" evidence="3">
    <location>
        <begin position="291"/>
        <end position="329"/>
    </location>
</feature>
<evidence type="ECO:0000256" key="1">
    <source>
        <dbReference type="ARBA" id="ARBA00023268"/>
    </source>
</evidence>
<dbReference type="Proteomes" id="UP000604825">
    <property type="component" value="Unassembled WGS sequence"/>
</dbReference>
<dbReference type="InterPro" id="IPR043128">
    <property type="entry name" value="Rev_trsase/Diguanyl_cyclase"/>
</dbReference>
<dbReference type="FunFam" id="3.10.20.370:FF:000001">
    <property type="entry name" value="Retrovirus-related Pol polyprotein from transposon 17.6-like protein"/>
    <property type="match status" value="1"/>
</dbReference>
<dbReference type="OrthoDB" id="783906at2759"/>
<dbReference type="InterPro" id="IPR041588">
    <property type="entry name" value="Integrase_H2C2"/>
</dbReference>
<organism evidence="4 5">
    <name type="scientific">Miscanthus lutarioriparius</name>
    <dbReference type="NCBI Taxonomy" id="422564"/>
    <lineage>
        <taxon>Eukaryota</taxon>
        <taxon>Viridiplantae</taxon>
        <taxon>Streptophyta</taxon>
        <taxon>Embryophyta</taxon>
        <taxon>Tracheophyta</taxon>
        <taxon>Spermatophyta</taxon>
        <taxon>Magnoliopsida</taxon>
        <taxon>Liliopsida</taxon>
        <taxon>Poales</taxon>
        <taxon>Poaceae</taxon>
        <taxon>PACMAD clade</taxon>
        <taxon>Panicoideae</taxon>
        <taxon>Andropogonodae</taxon>
        <taxon>Andropogoneae</taxon>
        <taxon>Saccharinae</taxon>
        <taxon>Miscanthus</taxon>
    </lineage>
</organism>
<dbReference type="AlphaFoldDB" id="A0A811S7I1"/>
<evidence type="ECO:0008006" key="6">
    <source>
        <dbReference type="Google" id="ProtNLM"/>
    </source>
</evidence>
<proteinExistence type="predicted"/>
<keyword evidence="1" id="KW-0511">Multifunctional enzyme</keyword>
<dbReference type="Pfam" id="PF17919">
    <property type="entry name" value="RT_RNaseH_2"/>
    <property type="match status" value="1"/>
</dbReference>
<dbReference type="PANTHER" id="PTHR37984">
    <property type="entry name" value="PROTEIN CBG26694"/>
    <property type="match status" value="1"/>
</dbReference>
<dbReference type="Gene3D" id="1.10.340.70">
    <property type="match status" value="1"/>
</dbReference>
<evidence type="ECO:0000313" key="5">
    <source>
        <dbReference type="Proteomes" id="UP000604825"/>
    </source>
</evidence>
<dbReference type="Gene3D" id="3.30.70.270">
    <property type="match status" value="1"/>
</dbReference>
<dbReference type="FunFam" id="3.30.70.270:FF:000020">
    <property type="entry name" value="Transposon Tf2-6 polyprotein-like Protein"/>
    <property type="match status" value="1"/>
</dbReference>
<dbReference type="GO" id="GO:0003824">
    <property type="term" value="F:catalytic activity"/>
    <property type="evidence" value="ECO:0007669"/>
    <property type="project" value="UniProtKB-KW"/>
</dbReference>
<comment type="caution">
    <text evidence="4">The sequence shown here is derived from an EMBL/GenBank/DDBJ whole genome shotgun (WGS) entry which is preliminary data.</text>
</comment>
<dbReference type="SUPFAM" id="SSF56672">
    <property type="entry name" value="DNA/RNA polymerases"/>
    <property type="match status" value="1"/>
</dbReference>
<feature type="domain" description="Reverse transcriptase/retrotransposon-derived protein RNase H-like" evidence="2">
    <location>
        <begin position="81"/>
        <end position="175"/>
    </location>
</feature>